<dbReference type="STRING" id="316055.RPE_4632"/>
<evidence type="ECO:0000256" key="1">
    <source>
        <dbReference type="SAM" id="Phobius"/>
    </source>
</evidence>
<feature type="transmembrane region" description="Helical" evidence="1">
    <location>
        <begin position="342"/>
        <end position="372"/>
    </location>
</feature>
<dbReference type="KEGG" id="rpe:RPE_4632"/>
<feature type="transmembrane region" description="Helical" evidence="1">
    <location>
        <begin position="206"/>
        <end position="227"/>
    </location>
</feature>
<dbReference type="OrthoDB" id="116741at2"/>
<feature type="transmembrane region" description="Helical" evidence="1">
    <location>
        <begin position="312"/>
        <end position="336"/>
    </location>
</feature>
<organism evidence="2">
    <name type="scientific">Rhodopseudomonas palustris (strain BisA53)</name>
    <dbReference type="NCBI Taxonomy" id="316055"/>
    <lineage>
        <taxon>Bacteria</taxon>
        <taxon>Pseudomonadati</taxon>
        <taxon>Pseudomonadota</taxon>
        <taxon>Alphaproteobacteria</taxon>
        <taxon>Hyphomicrobiales</taxon>
        <taxon>Nitrobacteraceae</taxon>
        <taxon>Rhodopseudomonas</taxon>
    </lineage>
</organism>
<keyword evidence="1" id="KW-1133">Transmembrane helix</keyword>
<dbReference type="eggNOG" id="ENOG502Z8EJ">
    <property type="taxonomic scope" value="Bacteria"/>
</dbReference>
<dbReference type="EMBL" id="CP000463">
    <property type="protein sequence ID" value="ABJ08552.1"/>
    <property type="molecule type" value="Genomic_DNA"/>
</dbReference>
<sequence length="594" mass="66419">MVTIVRQQMICIIAPDWPRGAVDPGSESVKAALHELFRDVNIVHFASIALLPPINEAPDQLPSLMLELAVEEGLRPYDLLTRLANHPKGAMWLLFGAYWPESDPPLPVGQRNQQLLDRLMSWHHIADGAFVGARDRSVRQIKEERKLLEQTRTKARELKATHGQERAPFALALARWAFTNPELETMAEPAPRSFWRGRAGTVTAKLGYFLAWIGAAFAAIWLVGAAARLASGLYAWLFDTTSSAVQSLFGAVSATSGYLLGVGFRFLLVLIVVGLLSWIFFFALPALVPPVRRWLASVRRELDRPTETWSSVSTYVGVWIVAAPLIAIGLLHALAYTLYPDAFWWLAGLWMPLVLILGLIVLVGVAAFFHLFDRLLPRASASFFRPHEDDVRRAQQVHPSIEACEARLVGETAHMISLTEMRGPQQSSARWTRFILRLVTVLARVFSTGGRLGDAPGIHFGHWHIIDNGRRLLFCSNFDGNFGGYLDDFINGASMGTTLAWRWTELTPRPAAADGQPAVPEPRAFPPTRFLAFRGVKCELKFKSYARDSMLPHLYRFDACNLSLDEIDRATGLRDALFGRRTDCNDDQIMRTIE</sequence>
<gene>
    <name evidence="2" type="ordered locus">RPE_4632</name>
</gene>
<reference evidence="2" key="1">
    <citation type="submission" date="2006-09" db="EMBL/GenBank/DDBJ databases">
        <title>Complete sequence of Rhodopseudomonas palustris BisA53.</title>
        <authorList>
            <consortium name="US DOE Joint Genome Institute"/>
            <person name="Copeland A."/>
            <person name="Lucas S."/>
            <person name="Lapidus A."/>
            <person name="Barry K."/>
            <person name="Detter J.C."/>
            <person name="Glavina del Rio T."/>
            <person name="Hammon N."/>
            <person name="Israni S."/>
            <person name="Dalin E."/>
            <person name="Tice H."/>
            <person name="Pitluck S."/>
            <person name="Chain P."/>
            <person name="Malfatti S."/>
            <person name="Shin M."/>
            <person name="Vergez L."/>
            <person name="Schmutz J."/>
            <person name="Larimer F."/>
            <person name="Land M."/>
            <person name="Hauser L."/>
            <person name="Pelletier D.A."/>
            <person name="Kyrpides N."/>
            <person name="Kim E."/>
            <person name="Harwood C.S."/>
            <person name="Oda Y."/>
            <person name="Richardson P."/>
        </authorList>
    </citation>
    <scope>NUCLEOTIDE SEQUENCE [LARGE SCALE GENOMIC DNA]</scope>
    <source>
        <strain evidence="2">BisA53</strain>
    </source>
</reference>
<protein>
    <submittedName>
        <fullName evidence="2">Uncharacterized protein</fullName>
    </submittedName>
</protein>
<name>Q07HN2_RHOP5</name>
<keyword evidence="1" id="KW-0812">Transmembrane</keyword>
<proteinExistence type="predicted"/>
<accession>Q07HN2</accession>
<evidence type="ECO:0000313" key="2">
    <source>
        <dbReference type="EMBL" id="ABJ08552.1"/>
    </source>
</evidence>
<keyword evidence="1" id="KW-0472">Membrane</keyword>
<dbReference type="AlphaFoldDB" id="Q07HN2"/>
<feature type="transmembrane region" description="Helical" evidence="1">
    <location>
        <begin position="266"/>
        <end position="291"/>
    </location>
</feature>
<dbReference type="HOGENOM" id="CLU_459170_0_0_5"/>